<dbReference type="EMBL" id="FOKI01000012">
    <property type="protein sequence ID" value="SFB10043.1"/>
    <property type="molecule type" value="Genomic_DNA"/>
</dbReference>
<accession>A0A1I0YCW6</accession>
<proteinExistence type="predicted"/>
<dbReference type="STRING" id="84698.SAMN04488528_101217"/>
<reference evidence="1 2" key="1">
    <citation type="submission" date="2016-10" db="EMBL/GenBank/DDBJ databases">
        <authorList>
            <person name="de Groot N.N."/>
        </authorList>
    </citation>
    <scope>NUCLEOTIDE SEQUENCE [LARGE SCALE GENOMIC DNA]</scope>
    <source>
        <strain evidence="1 2">DSM 12271</strain>
    </source>
</reference>
<dbReference type="Proteomes" id="UP000198619">
    <property type="component" value="Unassembled WGS sequence"/>
</dbReference>
<protein>
    <submittedName>
        <fullName evidence="1">Diaminopimelate epimerase</fullName>
    </submittedName>
</protein>
<evidence type="ECO:0000313" key="1">
    <source>
        <dbReference type="EMBL" id="SFB10043.1"/>
    </source>
</evidence>
<gene>
    <name evidence="1" type="ORF">SAMN04488528_101217</name>
</gene>
<keyword evidence="2" id="KW-1185">Reference proteome</keyword>
<evidence type="ECO:0000313" key="2">
    <source>
        <dbReference type="Proteomes" id="UP000198619"/>
    </source>
</evidence>
<sequence>MKINYFVKTHRLGNKYGVLDEEKINFNLTQKAIQKIYIQ</sequence>
<dbReference type="AlphaFoldDB" id="A0A1I0YCW6"/>
<name>A0A1I0YCW6_9CLOT</name>
<organism evidence="1 2">
    <name type="scientific">Clostridium frigidicarnis</name>
    <dbReference type="NCBI Taxonomy" id="84698"/>
    <lineage>
        <taxon>Bacteria</taxon>
        <taxon>Bacillati</taxon>
        <taxon>Bacillota</taxon>
        <taxon>Clostridia</taxon>
        <taxon>Eubacteriales</taxon>
        <taxon>Clostridiaceae</taxon>
        <taxon>Clostridium</taxon>
    </lineage>
</organism>